<dbReference type="GO" id="GO:0046872">
    <property type="term" value="F:metal ion binding"/>
    <property type="evidence" value="ECO:0007669"/>
    <property type="project" value="UniProtKB-KW"/>
</dbReference>
<dbReference type="Pfam" id="PF01242">
    <property type="entry name" value="PTPS"/>
    <property type="match status" value="1"/>
</dbReference>
<feature type="binding site" evidence="10">
    <location>
        <position position="41"/>
    </location>
    <ligand>
        <name>Zn(2+)</name>
        <dbReference type="ChEBI" id="CHEBI:29105"/>
    </ligand>
</feature>
<evidence type="ECO:0000256" key="5">
    <source>
        <dbReference type="ARBA" id="ARBA00022833"/>
    </source>
</evidence>
<dbReference type="NCBIfam" id="TIGR03367">
    <property type="entry name" value="queuosine_QueD"/>
    <property type="match status" value="1"/>
</dbReference>
<comment type="catalytic activity">
    <reaction evidence="7 8">
        <text>7,8-dihydroneopterin 3'-triphosphate + H2O = 6-carboxy-5,6,7,8-tetrahydropterin + triphosphate + acetaldehyde + 2 H(+)</text>
        <dbReference type="Rhea" id="RHEA:27966"/>
        <dbReference type="ChEBI" id="CHEBI:15343"/>
        <dbReference type="ChEBI" id="CHEBI:15377"/>
        <dbReference type="ChEBI" id="CHEBI:15378"/>
        <dbReference type="ChEBI" id="CHEBI:18036"/>
        <dbReference type="ChEBI" id="CHEBI:58462"/>
        <dbReference type="ChEBI" id="CHEBI:61032"/>
        <dbReference type="EC" id="4.1.2.50"/>
    </reaction>
</comment>
<dbReference type="UniPathway" id="UPA00391"/>
<evidence type="ECO:0000256" key="8">
    <source>
        <dbReference type="PIRNR" id="PIRNR006113"/>
    </source>
</evidence>
<dbReference type="AlphaFoldDB" id="A0A060LY40"/>
<keyword evidence="4 8" id="KW-0479">Metal-binding</keyword>
<dbReference type="RefSeq" id="WP_038480448.1">
    <property type="nucleotide sequence ID" value="NZ_CP003923.1"/>
</dbReference>
<keyword evidence="8" id="KW-0671">Queuosine biosynthesis</keyword>
<organism evidence="11 12">
    <name type="scientific">Shouchella lehensis G1</name>
    <dbReference type="NCBI Taxonomy" id="1246626"/>
    <lineage>
        <taxon>Bacteria</taxon>
        <taxon>Bacillati</taxon>
        <taxon>Bacillota</taxon>
        <taxon>Bacilli</taxon>
        <taxon>Bacillales</taxon>
        <taxon>Bacillaceae</taxon>
        <taxon>Shouchella</taxon>
    </lineage>
</organism>
<evidence type="ECO:0000256" key="6">
    <source>
        <dbReference type="ARBA" id="ARBA00023239"/>
    </source>
</evidence>
<accession>A0A060LY40</accession>
<dbReference type="Gene3D" id="3.30.479.10">
    <property type="entry name" value="6-pyruvoyl tetrahydropterin synthase/QueD"/>
    <property type="match status" value="1"/>
</dbReference>
<dbReference type="OrthoDB" id="9804698at2"/>
<sequence>MIQQIYPTTPHSYAFELNKDMQLATAHYIDHEGAGKCQRVHGHTYTINITIAGDHLNDTGFLVDFKQLKQLVHDRFDHQLLNEDPLFHNVLPSTENVAKIVYMIIEDLLKTMANAPTCIQVFVRETPTSYVVYRPKRVHHE</sequence>
<feature type="binding site" evidence="10">
    <location>
        <position position="43"/>
    </location>
    <ligand>
        <name>Zn(2+)</name>
        <dbReference type="ChEBI" id="CHEBI:29105"/>
    </ligand>
</feature>
<dbReference type="eggNOG" id="COG0720">
    <property type="taxonomic scope" value="Bacteria"/>
</dbReference>
<evidence type="ECO:0000256" key="4">
    <source>
        <dbReference type="ARBA" id="ARBA00022723"/>
    </source>
</evidence>
<evidence type="ECO:0000256" key="10">
    <source>
        <dbReference type="PIRSR" id="PIRSR006113-2"/>
    </source>
</evidence>
<dbReference type="EMBL" id="CP003923">
    <property type="protein sequence ID" value="AIC94695.1"/>
    <property type="molecule type" value="Genomic_DNA"/>
</dbReference>
<keyword evidence="12" id="KW-1185">Reference proteome</keyword>
<comment type="pathway">
    <text evidence="1 8">Purine metabolism; 7-cyano-7-deazaguanine biosynthesis.</text>
</comment>
<name>A0A060LY40_9BACI</name>
<dbReference type="KEGG" id="ble:BleG1_2117"/>
<reference evidence="11 12" key="1">
    <citation type="journal article" date="2014" name="Gene">
        <title>A comparative genomic analysis of the alkalitolerant soil bacterium Bacillus lehensis G1.</title>
        <authorList>
            <person name="Noor Y.M."/>
            <person name="Samsulrizal N.H."/>
            <person name="Jema'on N.A."/>
            <person name="Low K.O."/>
            <person name="Ramli A.N."/>
            <person name="Alias N.I."/>
            <person name="Damis S.I."/>
            <person name="Fuzi S.F."/>
            <person name="Isa M.N."/>
            <person name="Murad A.M."/>
            <person name="Raih M.F."/>
            <person name="Bakar F.D."/>
            <person name="Najimudin N."/>
            <person name="Mahadi N.M."/>
            <person name="Illias R.M."/>
        </authorList>
    </citation>
    <scope>NUCLEOTIDE SEQUENCE [LARGE SCALE GENOMIC DNA]</scope>
    <source>
        <strain evidence="11 12">G1</strain>
    </source>
</reference>
<feature type="active site" description="Charge relay system" evidence="9">
    <location>
        <position position="78"/>
    </location>
</feature>
<evidence type="ECO:0000256" key="1">
    <source>
        <dbReference type="ARBA" id="ARBA00005061"/>
    </source>
</evidence>
<dbReference type="PIRSF" id="PIRSF006113">
    <property type="entry name" value="PTP_synth"/>
    <property type="match status" value="1"/>
</dbReference>
<evidence type="ECO:0000256" key="9">
    <source>
        <dbReference type="PIRSR" id="PIRSR006113-1"/>
    </source>
</evidence>
<dbReference type="InterPro" id="IPR038418">
    <property type="entry name" value="6-PTP_synth/QueD_sf"/>
</dbReference>
<dbReference type="PANTHER" id="PTHR12589">
    <property type="entry name" value="PYRUVOYL TETRAHYDROBIOPTERIN SYNTHASE"/>
    <property type="match status" value="1"/>
</dbReference>
<keyword evidence="6 8" id="KW-0456">Lyase</keyword>
<feature type="active site" description="Proton acceptor" evidence="9">
    <location>
        <position position="37"/>
    </location>
</feature>
<dbReference type="SUPFAM" id="SSF55620">
    <property type="entry name" value="Tetrahydrobiopterin biosynthesis enzymes-like"/>
    <property type="match status" value="1"/>
</dbReference>
<evidence type="ECO:0000256" key="3">
    <source>
        <dbReference type="ARBA" id="ARBA00018141"/>
    </source>
</evidence>
<protein>
    <recommendedName>
        <fullName evidence="3 8">6-carboxy-5,6,7,8-tetrahydropterin synthase</fullName>
        <ecNumber evidence="8">4.-.-.-</ecNumber>
    </recommendedName>
</protein>
<dbReference type="PANTHER" id="PTHR12589:SF7">
    <property type="entry name" value="6-PYRUVOYL TETRAHYDROBIOPTERIN SYNTHASE"/>
    <property type="match status" value="1"/>
</dbReference>
<dbReference type="HOGENOM" id="CLU_111016_6_2_9"/>
<dbReference type="GO" id="GO:0008616">
    <property type="term" value="P:tRNA queuosine(34) biosynthetic process"/>
    <property type="evidence" value="ECO:0007669"/>
    <property type="project" value="UniProtKB-KW"/>
</dbReference>
<feature type="binding site" evidence="10">
    <location>
        <position position="27"/>
    </location>
    <ligand>
        <name>Zn(2+)</name>
        <dbReference type="ChEBI" id="CHEBI:29105"/>
    </ligand>
</feature>
<dbReference type="Proteomes" id="UP000027142">
    <property type="component" value="Chromosome"/>
</dbReference>
<feature type="active site" description="Charge relay system" evidence="9">
    <location>
        <position position="125"/>
    </location>
</feature>
<dbReference type="PATRIC" id="fig|1246626.3.peg.2117"/>
<gene>
    <name evidence="11" type="ORF">BleG1_2117</name>
</gene>
<proteinExistence type="inferred from homology"/>
<evidence type="ECO:0000256" key="2">
    <source>
        <dbReference type="ARBA" id="ARBA00008900"/>
    </source>
</evidence>
<dbReference type="STRING" id="1246626.BleG1_2117"/>
<comment type="similarity">
    <text evidence="2 8">Belongs to the PTPS family. QueD subfamily.</text>
</comment>
<dbReference type="GO" id="GO:0070497">
    <property type="term" value="F:6-carboxytetrahydropterin synthase activity"/>
    <property type="evidence" value="ECO:0007669"/>
    <property type="project" value="UniProtKB-EC"/>
</dbReference>
<dbReference type="InterPro" id="IPR007115">
    <property type="entry name" value="6-PTP_synth/QueD"/>
</dbReference>
<evidence type="ECO:0000256" key="7">
    <source>
        <dbReference type="ARBA" id="ARBA00048807"/>
    </source>
</evidence>
<evidence type="ECO:0000313" key="12">
    <source>
        <dbReference type="Proteomes" id="UP000027142"/>
    </source>
</evidence>
<comment type="cofactor">
    <cofactor evidence="8 10">
        <name>Zn(2+)</name>
        <dbReference type="ChEBI" id="CHEBI:29105"/>
    </cofactor>
    <text evidence="8 10">Binds 1 zinc ion per subunit.</text>
</comment>
<dbReference type="EC" id="4.-.-.-" evidence="8"/>
<keyword evidence="5 8" id="KW-0862">Zinc</keyword>
<evidence type="ECO:0000313" key="11">
    <source>
        <dbReference type="EMBL" id="AIC94695.1"/>
    </source>
</evidence>